<keyword evidence="2" id="KW-1185">Reference proteome</keyword>
<dbReference type="Proteomes" id="UP000322976">
    <property type="component" value="Unassembled WGS sequence"/>
</dbReference>
<evidence type="ECO:0000313" key="2">
    <source>
        <dbReference type="Proteomes" id="UP000322976"/>
    </source>
</evidence>
<accession>A0A5D8QH02</accession>
<dbReference type="AlphaFoldDB" id="A0A5D8QH02"/>
<organism evidence="1 2">
    <name type="scientific">Calorimonas adulescens</name>
    <dbReference type="NCBI Taxonomy" id="2606906"/>
    <lineage>
        <taxon>Bacteria</taxon>
        <taxon>Bacillati</taxon>
        <taxon>Bacillota</taxon>
        <taxon>Clostridia</taxon>
        <taxon>Thermoanaerobacterales</taxon>
        <taxon>Thermoanaerobacteraceae</taxon>
        <taxon>Calorimonas</taxon>
    </lineage>
</organism>
<dbReference type="InterPro" id="IPR019657">
    <property type="entry name" value="ComFB"/>
</dbReference>
<comment type="caution">
    <text evidence="1">The sequence shown here is derived from an EMBL/GenBank/DDBJ whole genome shotgun (WGS) entry which is preliminary data.</text>
</comment>
<dbReference type="RefSeq" id="WP_149544082.1">
    <property type="nucleotide sequence ID" value="NZ_VTPS01000001.1"/>
</dbReference>
<protein>
    <submittedName>
        <fullName evidence="1">Competence protein ComFB</fullName>
    </submittedName>
</protein>
<dbReference type="EMBL" id="VTPS01000001">
    <property type="protein sequence ID" value="TZE83464.1"/>
    <property type="molecule type" value="Genomic_DNA"/>
</dbReference>
<gene>
    <name evidence="1" type="ORF">FWJ32_00835</name>
</gene>
<proteinExistence type="predicted"/>
<dbReference type="Pfam" id="PF10719">
    <property type="entry name" value="ComFB"/>
    <property type="match status" value="1"/>
</dbReference>
<evidence type="ECO:0000313" key="1">
    <source>
        <dbReference type="EMBL" id="TZE83464.1"/>
    </source>
</evidence>
<reference evidence="1 2" key="1">
    <citation type="submission" date="2019-08" db="EMBL/GenBank/DDBJ databases">
        <title>Calorimonas adulescens gen. nov., sp. nov., an anaerobic thermophilic bacterium from Sakhalin hot spring.</title>
        <authorList>
            <person name="Khomyakova M.A."/>
            <person name="Merkel A.Y."/>
            <person name="Novikov A."/>
            <person name="Bonch-Osmolovskaya E.A."/>
            <person name="Slobodkin A.I."/>
        </authorList>
    </citation>
    <scope>NUCLEOTIDE SEQUENCE [LARGE SCALE GENOMIC DNA]</scope>
    <source>
        <strain evidence="1 2">A05MB</strain>
    </source>
</reference>
<sequence length="91" mass="10335">MQLKNYMEEVVFEMLDKVMVKMGVCMCDKCRYDVAAIALNSLPPKYVVTEEGEVYSRTNELTTQFDVDVATAITRAAEIVSKNPRHEVRNG</sequence>
<name>A0A5D8QH02_9THEO</name>